<accession>A0ABW5SKA0</accession>
<protein>
    <submittedName>
        <fullName evidence="1">Nucleotidyltransferase family protein</fullName>
    </submittedName>
</protein>
<comment type="caution">
    <text evidence="1">The sequence shown here is derived from an EMBL/GenBank/DDBJ whole genome shotgun (WGS) entry which is preliminary data.</text>
</comment>
<gene>
    <name evidence="1" type="ORF">ACFSVM_05040</name>
</gene>
<dbReference type="RefSeq" id="WP_379260731.1">
    <property type="nucleotide sequence ID" value="NZ_JBHUMJ010000002.1"/>
</dbReference>
<name>A0ABW5SKA0_9BACL</name>
<keyword evidence="2" id="KW-1185">Reference proteome</keyword>
<dbReference type="Proteomes" id="UP001597540">
    <property type="component" value="Unassembled WGS sequence"/>
</dbReference>
<dbReference type="SUPFAM" id="SSF81301">
    <property type="entry name" value="Nucleotidyltransferase"/>
    <property type="match status" value="1"/>
</dbReference>
<organism evidence="1 2">
    <name type="scientific">Paenibacillus shunpengii</name>
    <dbReference type="NCBI Taxonomy" id="2054424"/>
    <lineage>
        <taxon>Bacteria</taxon>
        <taxon>Bacillati</taxon>
        <taxon>Bacillota</taxon>
        <taxon>Bacilli</taxon>
        <taxon>Bacillales</taxon>
        <taxon>Paenibacillaceae</taxon>
        <taxon>Paenibacillus</taxon>
    </lineage>
</organism>
<dbReference type="EMBL" id="JBHUMJ010000002">
    <property type="protein sequence ID" value="MFD2699825.1"/>
    <property type="molecule type" value="Genomic_DNA"/>
</dbReference>
<dbReference type="InterPro" id="IPR043519">
    <property type="entry name" value="NT_sf"/>
</dbReference>
<evidence type="ECO:0000313" key="1">
    <source>
        <dbReference type="EMBL" id="MFD2699825.1"/>
    </source>
</evidence>
<sequence length="319" mass="37976">MNQLRDAVMSNTFYMMKLTAEMQRVARILEEHHIEVLMLKGPVLAYELYGDLAHRNSKDLDMLVDISKVEKALGILMEIGYIKKFDSPYILNSWKWKDHHIALVHPVLETQIEIHWSLNPYNNSHRLDFKTLWNRKRSMDISGCKVHYLGFEDLFMYLISHGARHGWFRLRWLLDIDKIIRFNGAIQQSHDYMEIHDCKSLVGQAYYLASQLIRTPLSKEMKELATSQRSIELASYAFNLIKKSEITDAETLKNYLKQIKSPKRRMIMLLGRLYPGPMDAELLPLPRKLHFLYIPLRPFLWMWRRIRQRMVLKGRHEYD</sequence>
<reference evidence="2" key="1">
    <citation type="journal article" date="2019" name="Int. J. Syst. Evol. Microbiol.">
        <title>The Global Catalogue of Microorganisms (GCM) 10K type strain sequencing project: providing services to taxonomists for standard genome sequencing and annotation.</title>
        <authorList>
            <consortium name="The Broad Institute Genomics Platform"/>
            <consortium name="The Broad Institute Genome Sequencing Center for Infectious Disease"/>
            <person name="Wu L."/>
            <person name="Ma J."/>
        </authorList>
    </citation>
    <scope>NUCLEOTIDE SEQUENCE [LARGE SCALE GENOMIC DNA]</scope>
    <source>
        <strain evidence="2">KCTC 33849</strain>
    </source>
</reference>
<dbReference type="InterPro" id="IPR039498">
    <property type="entry name" value="NTP_transf_5"/>
</dbReference>
<dbReference type="Pfam" id="PF14907">
    <property type="entry name" value="NTP_transf_5"/>
    <property type="match status" value="1"/>
</dbReference>
<evidence type="ECO:0000313" key="2">
    <source>
        <dbReference type="Proteomes" id="UP001597540"/>
    </source>
</evidence>
<proteinExistence type="predicted"/>